<gene>
    <name evidence="2" type="ORF">E2C01_058167</name>
</gene>
<dbReference type="AlphaFoldDB" id="A0A5B7H4K3"/>
<keyword evidence="1" id="KW-0812">Transmembrane</keyword>
<evidence type="ECO:0000313" key="3">
    <source>
        <dbReference type="Proteomes" id="UP000324222"/>
    </source>
</evidence>
<sequence>MRQGSSTSATNAGSFSTPPTVIVHIMGPGGIVQWSVTPHSCQSATGRSCTTTTSSLMTVFAAPVSTTSGNGRPSTSLSVTPVRPSHCCFTATRSSLTSSVMSWHTNAALYSCLISILACLIILLVSCFISLDILTIHTVITANKFFHSGSLPSGISLPFTSESAIVHLYPATSLVRPYPTPDTNCYKLLPTQQGHPHPVTTGQGRAASNTASVTHSVADQDSIQDRGSTGITLTRVCD</sequence>
<evidence type="ECO:0000313" key="2">
    <source>
        <dbReference type="EMBL" id="MPC64058.1"/>
    </source>
</evidence>
<keyword evidence="3" id="KW-1185">Reference proteome</keyword>
<feature type="transmembrane region" description="Helical" evidence="1">
    <location>
        <begin position="107"/>
        <end position="131"/>
    </location>
</feature>
<dbReference type="EMBL" id="VSRR010021597">
    <property type="protein sequence ID" value="MPC64058.1"/>
    <property type="molecule type" value="Genomic_DNA"/>
</dbReference>
<dbReference type="Proteomes" id="UP000324222">
    <property type="component" value="Unassembled WGS sequence"/>
</dbReference>
<name>A0A5B7H4K3_PORTR</name>
<accession>A0A5B7H4K3</accession>
<comment type="caution">
    <text evidence="2">The sequence shown here is derived from an EMBL/GenBank/DDBJ whole genome shotgun (WGS) entry which is preliminary data.</text>
</comment>
<organism evidence="2 3">
    <name type="scientific">Portunus trituberculatus</name>
    <name type="common">Swimming crab</name>
    <name type="synonym">Neptunus trituberculatus</name>
    <dbReference type="NCBI Taxonomy" id="210409"/>
    <lineage>
        <taxon>Eukaryota</taxon>
        <taxon>Metazoa</taxon>
        <taxon>Ecdysozoa</taxon>
        <taxon>Arthropoda</taxon>
        <taxon>Crustacea</taxon>
        <taxon>Multicrustacea</taxon>
        <taxon>Malacostraca</taxon>
        <taxon>Eumalacostraca</taxon>
        <taxon>Eucarida</taxon>
        <taxon>Decapoda</taxon>
        <taxon>Pleocyemata</taxon>
        <taxon>Brachyura</taxon>
        <taxon>Eubrachyura</taxon>
        <taxon>Portunoidea</taxon>
        <taxon>Portunidae</taxon>
        <taxon>Portuninae</taxon>
        <taxon>Portunus</taxon>
    </lineage>
</organism>
<proteinExistence type="predicted"/>
<keyword evidence="1" id="KW-1133">Transmembrane helix</keyword>
<evidence type="ECO:0000256" key="1">
    <source>
        <dbReference type="SAM" id="Phobius"/>
    </source>
</evidence>
<keyword evidence="1" id="KW-0472">Membrane</keyword>
<protein>
    <submittedName>
        <fullName evidence="2">Uncharacterized protein</fullName>
    </submittedName>
</protein>
<reference evidence="2 3" key="1">
    <citation type="submission" date="2019-05" db="EMBL/GenBank/DDBJ databases">
        <title>Another draft genome of Portunus trituberculatus and its Hox gene families provides insights of decapod evolution.</title>
        <authorList>
            <person name="Jeong J.-H."/>
            <person name="Song I."/>
            <person name="Kim S."/>
            <person name="Choi T."/>
            <person name="Kim D."/>
            <person name="Ryu S."/>
            <person name="Kim W."/>
        </authorList>
    </citation>
    <scope>NUCLEOTIDE SEQUENCE [LARGE SCALE GENOMIC DNA]</scope>
    <source>
        <tissue evidence="2">Muscle</tissue>
    </source>
</reference>